<dbReference type="OrthoDB" id="3239511at2759"/>
<proteinExistence type="predicted"/>
<accession>A0A5N5Q8A2</accession>
<feature type="region of interest" description="Disordered" evidence="1">
    <location>
        <begin position="34"/>
        <end position="107"/>
    </location>
</feature>
<evidence type="ECO:0008006" key="4">
    <source>
        <dbReference type="Google" id="ProtNLM"/>
    </source>
</evidence>
<sequence length="813" mass="91862">MHGRYMKQNASIVLKLTAFQVRVMIYCDSTVGANHPVDSESDLGGGSDSDLDGSNSESDSDNIEGELGQGNSQLDSFWEGFGAHRNEAVNMTDTPPGGGNGNTSQPLAIEQSLHPGGIPHLEGGQIWIKQHPTSGQPSGLLRPDIQNSQSGNQTTHSDDILPPYFPFHSLNDFLQAEIFSDFGDTDKKIDRQLGLPGSRLSLKNAREYHQTLGLATQLWGGQFTTQRFTTHFEGQNFENYVHFQPAFPALKRVVGDPDLANSMVYYPHELWVCRPDRDNEVMQVQEELWHSKLWSTLQSRIHPDQCILYILIYIDETSVSTIGGVNVWPIYAWVGNLPASICKRRNKKGGAILLGYLPKARKESGVRDLAGFRCQVFHNALNIIFESLKIPSRHGAPVRCGNGIIHELVPVIAAESADYMEIIKMICILGHSSDFPCPICLVPRLEQSRLTKSWPIRTTFMTKQILSQAKKAESAVEKDAILKKQSLQSVRSVFLDVIPPIHSVYNTIIADPLHQIEQGIWGKHLWPWIRDQLPRASKEILDARFKSIPRYPDLKHFPNGVTGLKYITGKEHAVILRTIGPLLEDLLSKEYQGLILSTFRTLAIIHMLAKFTTHTDISLEELGRQIYKFNRLHSKMVQIFDNLNANYPKFHSLSHLVDIIRWHSTTDNYHTGLGEALHPQSKKDYRHTNHQMDFEVQMLRMHQEREAIIRIRARINAANLQNEDNEPVSTLSWDGPNVQLGSPNRSGRQPAPEFVHNQMQTDPAAQDMERVLREFLYYEIGGFGNRIRPREVDLPQLDGMLVGTHRYPIVGPL</sequence>
<evidence type="ECO:0000256" key="1">
    <source>
        <dbReference type="SAM" id="MobiDB-lite"/>
    </source>
</evidence>
<comment type="caution">
    <text evidence="2">The sequence shown here is derived from an EMBL/GenBank/DDBJ whole genome shotgun (WGS) entry which is preliminary data.</text>
</comment>
<name>A0A5N5Q8A2_9AGAM</name>
<organism evidence="2 3">
    <name type="scientific">Ceratobasidium theobromae</name>
    <dbReference type="NCBI Taxonomy" id="1582974"/>
    <lineage>
        <taxon>Eukaryota</taxon>
        <taxon>Fungi</taxon>
        <taxon>Dikarya</taxon>
        <taxon>Basidiomycota</taxon>
        <taxon>Agaricomycotina</taxon>
        <taxon>Agaricomycetes</taxon>
        <taxon>Cantharellales</taxon>
        <taxon>Ceratobasidiaceae</taxon>
        <taxon>Ceratobasidium</taxon>
    </lineage>
</organism>
<reference evidence="2 3" key="1">
    <citation type="journal article" date="2019" name="Fungal Biol. Biotechnol.">
        <title>Draft genome sequence of fastidious pathogen Ceratobasidium theobromae, which causes vascular-streak dieback in Theobroma cacao.</title>
        <authorList>
            <person name="Ali S.S."/>
            <person name="Asman A."/>
            <person name="Shao J."/>
            <person name="Firmansyah A.P."/>
            <person name="Susilo A.W."/>
            <person name="Rosmana A."/>
            <person name="McMahon P."/>
            <person name="Junaid M."/>
            <person name="Guest D."/>
            <person name="Kheng T.Y."/>
            <person name="Meinhardt L.W."/>
            <person name="Bailey B.A."/>
        </authorList>
    </citation>
    <scope>NUCLEOTIDE SEQUENCE [LARGE SCALE GENOMIC DNA]</scope>
    <source>
        <strain evidence="2 3">CT2</strain>
    </source>
</reference>
<evidence type="ECO:0000313" key="2">
    <source>
        <dbReference type="EMBL" id="KAB5587904.1"/>
    </source>
</evidence>
<dbReference type="InterPro" id="IPR041078">
    <property type="entry name" value="Plavaka"/>
</dbReference>
<dbReference type="AlphaFoldDB" id="A0A5N5Q8A2"/>
<feature type="region of interest" description="Disordered" evidence="1">
    <location>
        <begin position="129"/>
        <end position="159"/>
    </location>
</feature>
<gene>
    <name evidence="2" type="ORF">CTheo_8654</name>
</gene>
<protein>
    <recommendedName>
        <fullName evidence="4">Transposase family Tnp2 protein</fullName>
    </recommendedName>
</protein>
<feature type="compositionally biased region" description="Polar residues" evidence="1">
    <location>
        <begin position="145"/>
        <end position="155"/>
    </location>
</feature>
<dbReference type="Pfam" id="PF18759">
    <property type="entry name" value="Plavaka"/>
    <property type="match status" value="1"/>
</dbReference>
<dbReference type="Proteomes" id="UP000383932">
    <property type="component" value="Unassembled WGS sequence"/>
</dbReference>
<evidence type="ECO:0000313" key="3">
    <source>
        <dbReference type="Proteomes" id="UP000383932"/>
    </source>
</evidence>
<keyword evidence="3" id="KW-1185">Reference proteome</keyword>
<feature type="region of interest" description="Disordered" evidence="1">
    <location>
        <begin position="725"/>
        <end position="752"/>
    </location>
</feature>
<dbReference type="EMBL" id="SSOP01000691">
    <property type="protein sequence ID" value="KAB5587904.1"/>
    <property type="molecule type" value="Genomic_DNA"/>
</dbReference>